<dbReference type="EMBL" id="FJUX01000017">
    <property type="protein sequence ID" value="CZS94140.1"/>
    <property type="molecule type" value="Genomic_DNA"/>
</dbReference>
<evidence type="ECO:0000313" key="2">
    <source>
        <dbReference type="Proteomes" id="UP000178912"/>
    </source>
</evidence>
<gene>
    <name evidence="1" type="ORF">RAG0_04186</name>
</gene>
<evidence type="ECO:0000313" key="1">
    <source>
        <dbReference type="EMBL" id="CZS94140.1"/>
    </source>
</evidence>
<proteinExistence type="predicted"/>
<dbReference type="Proteomes" id="UP000178912">
    <property type="component" value="Unassembled WGS sequence"/>
</dbReference>
<accession>A0A1E1K8A1</accession>
<name>A0A1E1K8A1_9HELO</name>
<keyword evidence="2" id="KW-1185">Reference proteome</keyword>
<sequence>MCVERHTWYLKITTGNYCKIKGSQKVISGKRWYSAQKSIYYLKAHYIKLFSGGFKRGYGIGICVERVGIWERGMGSRVENEGRKRKGLYGIIELQDECLVSWRSVKRGPGVDLYGLGHQTQGETWSESYADEAAQIRLRPKDAVYNSMCATRF</sequence>
<organism evidence="1 2">
    <name type="scientific">Rhynchosporium agropyri</name>
    <dbReference type="NCBI Taxonomy" id="914238"/>
    <lineage>
        <taxon>Eukaryota</taxon>
        <taxon>Fungi</taxon>
        <taxon>Dikarya</taxon>
        <taxon>Ascomycota</taxon>
        <taxon>Pezizomycotina</taxon>
        <taxon>Leotiomycetes</taxon>
        <taxon>Helotiales</taxon>
        <taxon>Ploettnerulaceae</taxon>
        <taxon>Rhynchosporium</taxon>
    </lineage>
</organism>
<dbReference type="AlphaFoldDB" id="A0A1E1K8A1"/>
<protein>
    <submittedName>
        <fullName evidence="1">Uncharacterized protein</fullName>
    </submittedName>
</protein>
<reference evidence="2" key="1">
    <citation type="submission" date="2016-03" db="EMBL/GenBank/DDBJ databases">
        <authorList>
            <person name="Guldener U."/>
        </authorList>
    </citation>
    <scope>NUCLEOTIDE SEQUENCE [LARGE SCALE GENOMIC DNA]</scope>
    <source>
        <strain evidence="2">04CH-RAC-A.6.1</strain>
    </source>
</reference>